<protein>
    <submittedName>
        <fullName evidence="2">Uncharacterized protein</fullName>
    </submittedName>
</protein>
<keyword evidence="3" id="KW-1185">Reference proteome</keyword>
<proteinExistence type="predicted"/>
<feature type="region of interest" description="Disordered" evidence="1">
    <location>
        <begin position="1"/>
        <end position="20"/>
    </location>
</feature>
<accession>A0A564YS56</accession>
<evidence type="ECO:0000256" key="1">
    <source>
        <dbReference type="SAM" id="MobiDB-lite"/>
    </source>
</evidence>
<evidence type="ECO:0000313" key="3">
    <source>
        <dbReference type="Proteomes" id="UP000321570"/>
    </source>
</evidence>
<dbReference type="AlphaFoldDB" id="A0A564YS56"/>
<gene>
    <name evidence="2" type="ORF">WMSIL1_LOCUS8520</name>
</gene>
<feature type="compositionally biased region" description="Polar residues" evidence="1">
    <location>
        <begin position="1"/>
        <end position="14"/>
    </location>
</feature>
<sequence length="75" mass="8081">MQIPQIISNQQSEGIQEDSSYEFPSITSLNGAVDLTLENDSEACMSSPISSQLSCSIEDASMGQFFTQGKKNAKS</sequence>
<evidence type="ECO:0000313" key="2">
    <source>
        <dbReference type="EMBL" id="VUZ49533.1"/>
    </source>
</evidence>
<dbReference type="EMBL" id="CABIJS010000333">
    <property type="protein sequence ID" value="VUZ49533.1"/>
    <property type="molecule type" value="Genomic_DNA"/>
</dbReference>
<dbReference type="Proteomes" id="UP000321570">
    <property type="component" value="Unassembled WGS sequence"/>
</dbReference>
<organism evidence="2 3">
    <name type="scientific">Hymenolepis diminuta</name>
    <name type="common">Rat tapeworm</name>
    <dbReference type="NCBI Taxonomy" id="6216"/>
    <lineage>
        <taxon>Eukaryota</taxon>
        <taxon>Metazoa</taxon>
        <taxon>Spiralia</taxon>
        <taxon>Lophotrochozoa</taxon>
        <taxon>Platyhelminthes</taxon>
        <taxon>Cestoda</taxon>
        <taxon>Eucestoda</taxon>
        <taxon>Cyclophyllidea</taxon>
        <taxon>Hymenolepididae</taxon>
        <taxon>Hymenolepis</taxon>
    </lineage>
</organism>
<reference evidence="2 3" key="1">
    <citation type="submission" date="2019-07" db="EMBL/GenBank/DDBJ databases">
        <authorList>
            <person name="Jastrzebski P J."/>
            <person name="Paukszto L."/>
            <person name="Jastrzebski P J."/>
        </authorList>
    </citation>
    <scope>NUCLEOTIDE SEQUENCE [LARGE SCALE GENOMIC DNA]</scope>
    <source>
        <strain evidence="2 3">WMS-il1</strain>
    </source>
</reference>
<name>A0A564YS56_HYMDI</name>